<dbReference type="GeneID" id="36836825"/>
<gene>
    <name evidence="7" type="ORF">DFR86_02610</name>
</gene>
<keyword evidence="1" id="KW-0963">Cytoplasm</keyword>
<sequence length="250" mass="28671">MLNKTPKLRDLVKGVRSFYVIGNIAVVSPRTEVDKEKLAKAIMSISPKVKAVYIKKRVSGEFRLNELELIGGDNITETIFKENNLRFFVDITKVYVNPSLGSERLNIRNEISKNEIVLDAFTAYGGIALNASIIADYVVAGDLNIDGLYMLRKSIELNKKYVKLIDIIQYDAMYLPFRDKSFDKVYGDNPTMIRNFIQELCRVTKQTLIIYILDAKNNLTNINSARWVKINEYSKNLFIFKGYIRCNNSN</sequence>
<protein>
    <submittedName>
        <fullName evidence="7">Methyltransferase</fullName>
    </submittedName>
</protein>
<keyword evidence="3 7" id="KW-0808">Transferase</keyword>
<dbReference type="Gene3D" id="3.40.50.150">
    <property type="entry name" value="Vaccinia Virus protein VP39"/>
    <property type="match status" value="1"/>
</dbReference>
<dbReference type="EMBL" id="CP029288">
    <property type="protein sequence ID" value="AWR96549.1"/>
    <property type="molecule type" value="Genomic_DNA"/>
</dbReference>
<evidence type="ECO:0000256" key="2">
    <source>
        <dbReference type="ARBA" id="ARBA00022603"/>
    </source>
</evidence>
<dbReference type="GO" id="GO:0008175">
    <property type="term" value="F:tRNA methyltransferase activity"/>
    <property type="evidence" value="ECO:0007669"/>
    <property type="project" value="TreeGrafter"/>
</dbReference>
<dbReference type="Pfam" id="PF02475">
    <property type="entry name" value="TRM5-TYW2_MTfase"/>
    <property type="match status" value="1"/>
</dbReference>
<dbReference type="Pfam" id="PF25133">
    <property type="entry name" value="TYW2_N_2"/>
    <property type="match status" value="1"/>
</dbReference>
<evidence type="ECO:0000256" key="3">
    <source>
        <dbReference type="ARBA" id="ARBA00022679"/>
    </source>
</evidence>
<accession>A0A2U9IKI6</accession>
<evidence type="ECO:0000256" key="5">
    <source>
        <dbReference type="ARBA" id="ARBA00022694"/>
    </source>
</evidence>
<name>A0A2U9IKI6_9CREN</name>
<keyword evidence="2 7" id="KW-0489">Methyltransferase</keyword>
<evidence type="ECO:0000259" key="6">
    <source>
        <dbReference type="PROSITE" id="PS51684"/>
    </source>
</evidence>
<dbReference type="InterPro" id="IPR056743">
    <property type="entry name" value="TRM5-TYW2-like_MTfase"/>
</dbReference>
<dbReference type="SUPFAM" id="SSF53335">
    <property type="entry name" value="S-adenosyl-L-methionine-dependent methyltransferases"/>
    <property type="match status" value="1"/>
</dbReference>
<dbReference type="Proteomes" id="UP000248410">
    <property type="component" value="Chromosome"/>
</dbReference>
<dbReference type="KEGG" id="asul:DFR86_02610"/>
<proteinExistence type="predicted"/>
<evidence type="ECO:0000256" key="1">
    <source>
        <dbReference type="ARBA" id="ARBA00022490"/>
    </source>
</evidence>
<keyword evidence="5" id="KW-0819">tRNA processing</keyword>
<evidence type="ECO:0000313" key="7">
    <source>
        <dbReference type="EMBL" id="AWR96549.1"/>
    </source>
</evidence>
<dbReference type="InterPro" id="IPR030382">
    <property type="entry name" value="MeTrfase_TRM5/TYW2"/>
</dbReference>
<dbReference type="AlphaFoldDB" id="A0A2U9IKI6"/>
<dbReference type="InterPro" id="IPR056744">
    <property type="entry name" value="TRM5/TYW2-like_N"/>
</dbReference>
<reference evidence="7 8" key="1">
    <citation type="submission" date="2018-05" db="EMBL/GenBank/DDBJ databases">
        <title>Complete Genome Sequences of Extremely Thermoacidophilic, Metal-Mobilizing Type-Strain Members of the Archaeal Family Sulfolobaceae: Acidianus brierleyi DSM-1651T, Acidianus sulfidivorans DSM-18786T, Metallosphaera hakonensis DSM-7519T, and Metallosphaera prunae DSM-10039T.</title>
        <authorList>
            <person name="Counts J.A."/>
            <person name="Kelly R.M."/>
        </authorList>
    </citation>
    <scope>NUCLEOTIDE SEQUENCE [LARGE SCALE GENOMIC DNA]</scope>
    <source>
        <strain evidence="7 8">JP7</strain>
    </source>
</reference>
<keyword evidence="4" id="KW-0949">S-adenosyl-L-methionine</keyword>
<organism evidence="7 8">
    <name type="scientific">Acidianus sulfidivorans JP7</name>
    <dbReference type="NCBI Taxonomy" id="619593"/>
    <lineage>
        <taxon>Archaea</taxon>
        <taxon>Thermoproteota</taxon>
        <taxon>Thermoprotei</taxon>
        <taxon>Sulfolobales</taxon>
        <taxon>Sulfolobaceae</taxon>
        <taxon>Acidianus</taxon>
    </lineage>
</organism>
<dbReference type="PROSITE" id="PS51684">
    <property type="entry name" value="SAM_MT_TRM5_TYW2"/>
    <property type="match status" value="1"/>
</dbReference>
<dbReference type="PANTHER" id="PTHR23245:SF36">
    <property type="entry name" value="TRNA (GUANINE(37)-N1)-METHYLTRANSFERASE"/>
    <property type="match status" value="1"/>
</dbReference>
<dbReference type="GO" id="GO:0002939">
    <property type="term" value="P:tRNA N1-guanine methylation"/>
    <property type="evidence" value="ECO:0007669"/>
    <property type="project" value="TreeGrafter"/>
</dbReference>
<feature type="domain" description="SAM-dependent methyltransferase TRM5/TYW2-type" evidence="6">
    <location>
        <begin position="18"/>
        <end position="250"/>
    </location>
</feature>
<evidence type="ECO:0000256" key="4">
    <source>
        <dbReference type="ARBA" id="ARBA00022691"/>
    </source>
</evidence>
<dbReference type="InterPro" id="IPR029063">
    <property type="entry name" value="SAM-dependent_MTases_sf"/>
</dbReference>
<keyword evidence="8" id="KW-1185">Reference proteome</keyword>
<dbReference type="OrthoDB" id="8079at2157"/>
<dbReference type="RefSeq" id="WP_110379439.1">
    <property type="nucleotide sequence ID" value="NZ_CP029288.2"/>
</dbReference>
<dbReference type="Gene3D" id="3.30.300.110">
    <property type="entry name" value="Met-10+ protein-like domains"/>
    <property type="match status" value="1"/>
</dbReference>
<dbReference type="GO" id="GO:0005737">
    <property type="term" value="C:cytoplasm"/>
    <property type="evidence" value="ECO:0007669"/>
    <property type="project" value="TreeGrafter"/>
</dbReference>
<dbReference type="PANTHER" id="PTHR23245">
    <property type="entry name" value="TRNA METHYLTRANSFERASE"/>
    <property type="match status" value="1"/>
</dbReference>
<evidence type="ECO:0000313" key="8">
    <source>
        <dbReference type="Proteomes" id="UP000248410"/>
    </source>
</evidence>